<reference evidence="1 2" key="1">
    <citation type="submission" date="2018-02" db="EMBL/GenBank/DDBJ databases">
        <title>Draft genome of wild Prunus yedoensis var. nudiflora.</title>
        <authorList>
            <person name="Baek S."/>
            <person name="Kim J.-H."/>
            <person name="Choi K."/>
            <person name="Kim G.-B."/>
            <person name="Cho A."/>
            <person name="Jang H."/>
            <person name="Shin C.-H."/>
            <person name="Yu H.-J."/>
            <person name="Mun J.-H."/>
        </authorList>
    </citation>
    <scope>NUCLEOTIDE SEQUENCE [LARGE SCALE GENOMIC DNA]</scope>
    <source>
        <strain evidence="2">cv. Jeju island</strain>
        <tissue evidence="1">Leaf</tissue>
    </source>
</reference>
<evidence type="ECO:0000313" key="2">
    <source>
        <dbReference type="Proteomes" id="UP000250321"/>
    </source>
</evidence>
<protein>
    <submittedName>
        <fullName evidence="1">Uncharacterized protein</fullName>
    </submittedName>
</protein>
<comment type="caution">
    <text evidence="1">The sequence shown here is derived from an EMBL/GenBank/DDBJ whole genome shotgun (WGS) entry which is preliminary data.</text>
</comment>
<proteinExistence type="predicted"/>
<accession>A0A314Z4H8</accession>
<keyword evidence="2" id="KW-1185">Reference proteome</keyword>
<organism evidence="1 2">
    <name type="scientific">Prunus yedoensis var. nudiflora</name>
    <dbReference type="NCBI Taxonomy" id="2094558"/>
    <lineage>
        <taxon>Eukaryota</taxon>
        <taxon>Viridiplantae</taxon>
        <taxon>Streptophyta</taxon>
        <taxon>Embryophyta</taxon>
        <taxon>Tracheophyta</taxon>
        <taxon>Spermatophyta</taxon>
        <taxon>Magnoliopsida</taxon>
        <taxon>eudicotyledons</taxon>
        <taxon>Gunneridae</taxon>
        <taxon>Pentapetalae</taxon>
        <taxon>rosids</taxon>
        <taxon>fabids</taxon>
        <taxon>Rosales</taxon>
        <taxon>Rosaceae</taxon>
        <taxon>Amygdaloideae</taxon>
        <taxon>Amygdaleae</taxon>
        <taxon>Prunus</taxon>
    </lineage>
</organism>
<sequence length="74" mass="7708">MVVGDPGTSRSEEVEGRQVMDVPTPTNMSVLEHVMALALEQKCRCLSGRAGICCSVPGARADVANPARILGVLG</sequence>
<dbReference type="EMBL" id="PJQY01000356">
    <property type="protein sequence ID" value="PQQ12394.1"/>
    <property type="molecule type" value="Genomic_DNA"/>
</dbReference>
<name>A0A314Z4H8_PRUYE</name>
<dbReference type="AlphaFoldDB" id="A0A314Z4H8"/>
<gene>
    <name evidence="1" type="ORF">Pyn_35235</name>
</gene>
<dbReference type="Proteomes" id="UP000250321">
    <property type="component" value="Unassembled WGS sequence"/>
</dbReference>
<evidence type="ECO:0000313" key="1">
    <source>
        <dbReference type="EMBL" id="PQQ12394.1"/>
    </source>
</evidence>